<protein>
    <submittedName>
        <fullName evidence="2">Uncharacterized protein</fullName>
    </submittedName>
</protein>
<accession>A0A6A6BQL5</accession>
<keyword evidence="3" id="KW-1185">Reference proteome</keyword>
<evidence type="ECO:0000313" key="2">
    <source>
        <dbReference type="EMBL" id="KAF2145097.1"/>
    </source>
</evidence>
<sequence>MFMCYLKSTPLSGPELLLKVGRTTDSQIFDRVMEGDIESVRSIYLSGAVSIHDVDPIFHQNALIYMLMAYNPNSGRSVRLLWEYGADLSQTDIYKMSGNDYAFMKIISKRLPDDMNSMFDIDGILLETELTTLHQSIIGLTPHSVEEEFEEHPELVDTFDAKGRTALFWAILSDNFEAAKTLMIKQMADTTAVASDGGSGFGVCAEFASPKMARLLVSGQESLPDKEKDMRRWGTNAHDHTGRSPWIVAIQDSSDEFFKICMRWKDQWDTKDTVGRSLLHHAVTFGYWHIVEMFMVPEFCIIDPRAKDTFGITAYDVFWWRFPDYIPPPECGAEDPETFRTASDDWGVDSRDGRNNSLNSDSQTSDITDDDIDDDTRDSMFTLVGGLDIYELEGSDEKFCGSEDGLDEVVSADDFRDRTYMYSSEARKDANAIWKLLKYVERTQAERGADMNVKTNIPGAWVDDENEEGEHTDAIDNEQIRSGEGNRMNATTKDEYS</sequence>
<evidence type="ECO:0000313" key="3">
    <source>
        <dbReference type="Proteomes" id="UP000799438"/>
    </source>
</evidence>
<dbReference type="GeneID" id="54300446"/>
<dbReference type="AlphaFoldDB" id="A0A6A6BQL5"/>
<organism evidence="2 3">
    <name type="scientific">Aplosporella prunicola CBS 121167</name>
    <dbReference type="NCBI Taxonomy" id="1176127"/>
    <lineage>
        <taxon>Eukaryota</taxon>
        <taxon>Fungi</taxon>
        <taxon>Dikarya</taxon>
        <taxon>Ascomycota</taxon>
        <taxon>Pezizomycotina</taxon>
        <taxon>Dothideomycetes</taxon>
        <taxon>Dothideomycetes incertae sedis</taxon>
        <taxon>Botryosphaeriales</taxon>
        <taxon>Aplosporellaceae</taxon>
        <taxon>Aplosporella</taxon>
    </lineage>
</organism>
<dbReference type="OrthoDB" id="341259at2759"/>
<feature type="region of interest" description="Disordered" evidence="1">
    <location>
        <begin position="461"/>
        <end position="497"/>
    </location>
</feature>
<dbReference type="InterPro" id="IPR036770">
    <property type="entry name" value="Ankyrin_rpt-contain_sf"/>
</dbReference>
<dbReference type="RefSeq" id="XP_033400809.1">
    <property type="nucleotide sequence ID" value="XM_033542949.1"/>
</dbReference>
<dbReference type="Proteomes" id="UP000799438">
    <property type="component" value="Unassembled WGS sequence"/>
</dbReference>
<reference evidence="2" key="1">
    <citation type="journal article" date="2020" name="Stud. Mycol.">
        <title>101 Dothideomycetes genomes: a test case for predicting lifestyles and emergence of pathogens.</title>
        <authorList>
            <person name="Haridas S."/>
            <person name="Albert R."/>
            <person name="Binder M."/>
            <person name="Bloem J."/>
            <person name="Labutti K."/>
            <person name="Salamov A."/>
            <person name="Andreopoulos B."/>
            <person name="Baker S."/>
            <person name="Barry K."/>
            <person name="Bills G."/>
            <person name="Bluhm B."/>
            <person name="Cannon C."/>
            <person name="Castanera R."/>
            <person name="Culley D."/>
            <person name="Daum C."/>
            <person name="Ezra D."/>
            <person name="Gonzalez J."/>
            <person name="Henrissat B."/>
            <person name="Kuo A."/>
            <person name="Liang C."/>
            <person name="Lipzen A."/>
            <person name="Lutzoni F."/>
            <person name="Magnuson J."/>
            <person name="Mondo S."/>
            <person name="Nolan M."/>
            <person name="Ohm R."/>
            <person name="Pangilinan J."/>
            <person name="Park H.-J."/>
            <person name="Ramirez L."/>
            <person name="Alfaro M."/>
            <person name="Sun H."/>
            <person name="Tritt A."/>
            <person name="Yoshinaga Y."/>
            <person name="Zwiers L.-H."/>
            <person name="Turgeon B."/>
            <person name="Goodwin S."/>
            <person name="Spatafora J."/>
            <person name="Crous P."/>
            <person name="Grigoriev I."/>
        </authorList>
    </citation>
    <scope>NUCLEOTIDE SEQUENCE</scope>
    <source>
        <strain evidence="2">CBS 121167</strain>
    </source>
</reference>
<proteinExistence type="predicted"/>
<dbReference type="SUPFAM" id="SSF48403">
    <property type="entry name" value="Ankyrin repeat"/>
    <property type="match status" value="1"/>
</dbReference>
<feature type="compositionally biased region" description="Basic and acidic residues" evidence="1">
    <location>
        <begin position="469"/>
        <end position="481"/>
    </location>
</feature>
<name>A0A6A6BQL5_9PEZI</name>
<feature type="region of interest" description="Disordered" evidence="1">
    <location>
        <begin position="331"/>
        <end position="373"/>
    </location>
</feature>
<evidence type="ECO:0000256" key="1">
    <source>
        <dbReference type="SAM" id="MobiDB-lite"/>
    </source>
</evidence>
<dbReference type="EMBL" id="ML995478">
    <property type="protein sequence ID" value="KAF2145097.1"/>
    <property type="molecule type" value="Genomic_DNA"/>
</dbReference>
<gene>
    <name evidence="2" type="ORF">K452DRAFT_306033</name>
</gene>
<dbReference type="Gene3D" id="1.25.40.20">
    <property type="entry name" value="Ankyrin repeat-containing domain"/>
    <property type="match status" value="1"/>
</dbReference>